<keyword evidence="3" id="KW-1185">Reference proteome</keyword>
<accession>A0A5N3P4D9</accession>
<dbReference type="AlphaFoldDB" id="A0A5N3P4D9"/>
<dbReference type="RefSeq" id="WP_150948996.1">
    <property type="nucleotide sequence ID" value="NZ_VCMV01000069.1"/>
</dbReference>
<evidence type="ECO:0000259" key="1">
    <source>
        <dbReference type="PROSITE" id="PS50846"/>
    </source>
</evidence>
<dbReference type="CDD" id="cd00371">
    <property type="entry name" value="HMA"/>
    <property type="match status" value="1"/>
</dbReference>
<name>A0A5N3P4D9_9HYPH</name>
<dbReference type="Proteomes" id="UP000325684">
    <property type="component" value="Unassembled WGS sequence"/>
</dbReference>
<dbReference type="SUPFAM" id="SSF55008">
    <property type="entry name" value="HMA, heavy metal-associated domain"/>
    <property type="match status" value="1"/>
</dbReference>
<dbReference type="EMBL" id="VCMV01000069">
    <property type="protein sequence ID" value="KAB0264584.1"/>
    <property type="molecule type" value="Genomic_DNA"/>
</dbReference>
<proteinExistence type="predicted"/>
<feature type="domain" description="HMA" evidence="1">
    <location>
        <begin position="21"/>
        <end position="84"/>
    </location>
</feature>
<dbReference type="Pfam" id="PF00403">
    <property type="entry name" value="HMA"/>
    <property type="match status" value="1"/>
</dbReference>
<dbReference type="Gene3D" id="3.30.70.100">
    <property type="match status" value="1"/>
</dbReference>
<dbReference type="InterPro" id="IPR036163">
    <property type="entry name" value="HMA_dom_sf"/>
</dbReference>
<dbReference type="InterPro" id="IPR006121">
    <property type="entry name" value="HMA_dom"/>
</dbReference>
<dbReference type="PROSITE" id="PS50846">
    <property type="entry name" value="HMA_2"/>
    <property type="match status" value="1"/>
</dbReference>
<evidence type="ECO:0000313" key="3">
    <source>
        <dbReference type="Proteomes" id="UP000325684"/>
    </source>
</evidence>
<organism evidence="2 3">
    <name type="scientific">Microvirga brassicacearum</name>
    <dbReference type="NCBI Taxonomy" id="2580413"/>
    <lineage>
        <taxon>Bacteria</taxon>
        <taxon>Pseudomonadati</taxon>
        <taxon>Pseudomonadota</taxon>
        <taxon>Alphaproteobacteria</taxon>
        <taxon>Hyphomicrobiales</taxon>
        <taxon>Methylobacteriaceae</taxon>
        <taxon>Microvirga</taxon>
    </lineage>
</organism>
<reference evidence="2 3" key="1">
    <citation type="journal article" date="2019" name="Microorganisms">
        <title>Genome Insights into the Novel Species Microvirga brassicacearum, a Rapeseed Endophyte with Biotechnological Potential.</title>
        <authorList>
            <person name="Jimenez-Gomez A."/>
            <person name="Saati-Santamaria Z."/>
            <person name="Igual J.M."/>
            <person name="Rivas R."/>
            <person name="Mateos P.F."/>
            <person name="Garcia-Fraile P."/>
        </authorList>
    </citation>
    <scope>NUCLEOTIDE SEQUENCE [LARGE SCALE GENOMIC DNA]</scope>
    <source>
        <strain evidence="2 3">CDVBN77</strain>
    </source>
</reference>
<evidence type="ECO:0000313" key="2">
    <source>
        <dbReference type="EMBL" id="KAB0264584.1"/>
    </source>
</evidence>
<protein>
    <submittedName>
        <fullName evidence="2">Heavy-metal-associated domain-containing protein</fullName>
    </submittedName>
</protein>
<sequence length="86" mass="8470">MCGCSTHQSGEAGKTVIPQAGNLTLKVDDMTCGHCADTIKTAVESALPGALANPDPATKLVTIAGTADLNSVKAAILAAGYTPSAA</sequence>
<dbReference type="OrthoDB" id="9801832at2"/>
<comment type="caution">
    <text evidence="2">The sequence shown here is derived from an EMBL/GenBank/DDBJ whole genome shotgun (WGS) entry which is preliminary data.</text>
</comment>
<gene>
    <name evidence="2" type="ORF">FEZ63_22340</name>
</gene>
<dbReference type="GO" id="GO:0046872">
    <property type="term" value="F:metal ion binding"/>
    <property type="evidence" value="ECO:0007669"/>
    <property type="project" value="InterPro"/>
</dbReference>